<dbReference type="eggNOG" id="ENOG50332UC">
    <property type="taxonomic scope" value="Bacteria"/>
</dbReference>
<organism evidence="3 4">
    <name type="scientific">Ethanoligenens harbinense (strain DSM 18485 / JCM 12961 / CGMCC 1.5033 / YUAN-3)</name>
    <dbReference type="NCBI Taxonomy" id="663278"/>
    <lineage>
        <taxon>Bacteria</taxon>
        <taxon>Bacillati</taxon>
        <taxon>Bacillota</taxon>
        <taxon>Clostridia</taxon>
        <taxon>Eubacteriales</taxon>
        <taxon>Oscillospiraceae</taxon>
        <taxon>Ethanoligenens</taxon>
    </lineage>
</organism>
<dbReference type="Pfam" id="PF14238">
    <property type="entry name" value="DUF4340"/>
    <property type="match status" value="2"/>
</dbReference>
<dbReference type="STRING" id="663278.Ethha_0282"/>
<proteinExistence type="predicted"/>
<evidence type="ECO:0000313" key="4">
    <source>
        <dbReference type="Proteomes" id="UP000001551"/>
    </source>
</evidence>
<keyword evidence="1" id="KW-1133">Transmembrane helix</keyword>
<keyword evidence="1" id="KW-0812">Transmembrane</keyword>
<dbReference type="RefSeq" id="WP_013484249.1">
    <property type="nucleotide sequence ID" value="NC_014828.1"/>
</dbReference>
<accession>E6U7D3</accession>
<feature type="domain" description="DUF4340" evidence="2">
    <location>
        <begin position="232"/>
        <end position="396"/>
    </location>
</feature>
<evidence type="ECO:0000313" key="3">
    <source>
        <dbReference type="EMBL" id="ADU25868.1"/>
    </source>
</evidence>
<dbReference type="InterPro" id="IPR025641">
    <property type="entry name" value="DUF4340"/>
</dbReference>
<keyword evidence="1" id="KW-0472">Membrane</keyword>
<gene>
    <name evidence="3" type="ordered locus">Ethha_0282</name>
</gene>
<feature type="transmembrane region" description="Helical" evidence="1">
    <location>
        <begin position="7"/>
        <end position="28"/>
    </location>
</feature>
<evidence type="ECO:0000256" key="1">
    <source>
        <dbReference type="SAM" id="Phobius"/>
    </source>
</evidence>
<dbReference type="HOGENOM" id="CLU_554211_0_0_9"/>
<feature type="domain" description="DUF4340" evidence="2">
    <location>
        <begin position="80"/>
        <end position="184"/>
    </location>
</feature>
<sequence length="473" mass="48869">MTRQVRNLVIVVCVAVALGAGVLLLNVLPGNKKTGSSSSSSSSGSISLLSIKSSAFHSLHVTNAAGSYTVTLTGGTYTVDTLKDAPSNQSAIQSKVNDVLGLKATTLIQKDATDLAQYGLTTPAATLDVATADGKTSTVKIGSQAPSGSGVYILKPGTNDVYLSSTMMNDNFSQSAMQYASTTVSALGTSANISAYKFGGTARSTPFTVAVKTQSSAASSGSSATATYTYALTQPYAYDGNDTNLGKITTALQSLSATSVVSVDVSPQSLAQYGLQNPAYTLTYTVDGKDTTLSFGNADSSSNTVYMTISDKKAVYQVDTSSAAAFYNYQLSDVLSTALVTSDISTVKTLTIQSGSETHTFNLSGSSDKLAVTDANGKKIDATSFRNYYQTILAITTRGGADRPAGVSSSLTLTFTYNDGTAQRTVSFLPDGSDKSFVDINGSGGLYVYNSQISNLLTLAQNLEAGKTVSASS</sequence>
<protein>
    <recommendedName>
        <fullName evidence="2">DUF4340 domain-containing protein</fullName>
    </recommendedName>
</protein>
<reference evidence="3 4" key="1">
    <citation type="submission" date="2010-12" db="EMBL/GenBank/DDBJ databases">
        <title>Complete sequence of Ethanoligenens harbinense YUAN-3.</title>
        <authorList>
            <person name="Lucas S."/>
            <person name="Copeland A."/>
            <person name="Lapidus A."/>
            <person name="Cheng J.-F."/>
            <person name="Bruce D."/>
            <person name="Goodwin L."/>
            <person name="Pitluck S."/>
            <person name="Chertkov O."/>
            <person name="Misra M."/>
            <person name="Detter J.C."/>
            <person name="Han C."/>
            <person name="Tapia R."/>
            <person name="Land M."/>
            <person name="Hauser L."/>
            <person name="Jeffries C."/>
            <person name="Kyrpides N."/>
            <person name="Ivanova N."/>
            <person name="Mikhailova N."/>
            <person name="Wang A."/>
            <person name="Mouttaki H."/>
            <person name="He Z."/>
            <person name="Zhou J."/>
            <person name="Hemme C.L."/>
            <person name="Woyke T."/>
        </authorList>
    </citation>
    <scope>NUCLEOTIDE SEQUENCE [LARGE SCALE GENOMIC DNA]</scope>
    <source>
        <strain evidence="4">DSM 18485 / JCM 12961 / CGMCC 1.5033 / YUAN-3</strain>
    </source>
</reference>
<dbReference type="AlphaFoldDB" id="E6U7D3"/>
<dbReference type="KEGG" id="eha:Ethha_0282"/>
<evidence type="ECO:0000259" key="2">
    <source>
        <dbReference type="Pfam" id="PF14238"/>
    </source>
</evidence>
<keyword evidence="4" id="KW-1185">Reference proteome</keyword>
<dbReference type="Proteomes" id="UP000001551">
    <property type="component" value="Chromosome"/>
</dbReference>
<name>E6U7D3_ETHHY</name>
<dbReference type="EMBL" id="CP002400">
    <property type="protein sequence ID" value="ADU25868.1"/>
    <property type="molecule type" value="Genomic_DNA"/>
</dbReference>